<dbReference type="OrthoDB" id="747541at2"/>
<gene>
    <name evidence="2" type="ORF">SAMN04515668_2797</name>
</gene>
<sequence>MLGEKLVFQGHNTFLCRHSWLKKGYDFIEANGGFNDADAVVKLGVGKNMVDAIRYWMRAFGLTNEADELRAVAHELLGPDGYDPYIEDNATLWYLHYLLVKTGRASLYHFVFNELRKEGFSFSRAQLQQFVIRRNSELGNTNVLNANTLDADLTVFIRSYAPSGKDKEKFDVEEESTGLLQDLDLLTITRNDGVRYHIENLEQRDIPWQIVLRVILENEHFGETISFTDLEVAPDSPGLIFALNEKGLFHKIEEMKAHLPMAIVYSSTAGNRVLTIKKELINLDEVMQQYYGHLV</sequence>
<accession>A0A1I5Z7X3</accession>
<dbReference type="EMBL" id="FOXS01000003">
    <property type="protein sequence ID" value="SFQ52576.1"/>
    <property type="molecule type" value="Genomic_DNA"/>
</dbReference>
<dbReference type="Proteomes" id="UP000199029">
    <property type="component" value="Unassembled WGS sequence"/>
</dbReference>
<organism evidence="2 3">
    <name type="scientific">Hymenobacter arizonensis</name>
    <name type="common">Siccationidurans arizonensis</name>
    <dbReference type="NCBI Taxonomy" id="1227077"/>
    <lineage>
        <taxon>Bacteria</taxon>
        <taxon>Pseudomonadati</taxon>
        <taxon>Bacteroidota</taxon>
        <taxon>Cytophagia</taxon>
        <taxon>Cytophagales</taxon>
        <taxon>Hymenobacteraceae</taxon>
        <taxon>Hymenobacter</taxon>
    </lineage>
</organism>
<evidence type="ECO:0000313" key="2">
    <source>
        <dbReference type="EMBL" id="SFQ52576.1"/>
    </source>
</evidence>
<protein>
    <recommendedName>
        <fullName evidence="1">DUF4007 domain-containing protein</fullName>
    </recommendedName>
</protein>
<dbReference type="AlphaFoldDB" id="A0A1I5Z7X3"/>
<evidence type="ECO:0000259" key="1">
    <source>
        <dbReference type="Pfam" id="PF13182"/>
    </source>
</evidence>
<proteinExistence type="predicted"/>
<feature type="domain" description="DUF4007" evidence="1">
    <location>
        <begin position="8"/>
        <end position="291"/>
    </location>
</feature>
<dbReference type="Pfam" id="PF13182">
    <property type="entry name" value="DUF4007"/>
    <property type="match status" value="1"/>
</dbReference>
<dbReference type="RefSeq" id="WP_092674248.1">
    <property type="nucleotide sequence ID" value="NZ_FOXS01000003.1"/>
</dbReference>
<name>A0A1I5Z7X3_HYMAR</name>
<dbReference type="InterPro" id="IPR025248">
    <property type="entry name" value="DUF4007"/>
</dbReference>
<keyword evidence="3" id="KW-1185">Reference proteome</keyword>
<evidence type="ECO:0000313" key="3">
    <source>
        <dbReference type="Proteomes" id="UP000199029"/>
    </source>
</evidence>
<reference evidence="3" key="1">
    <citation type="submission" date="2016-10" db="EMBL/GenBank/DDBJ databases">
        <authorList>
            <person name="Varghese N."/>
            <person name="Submissions S."/>
        </authorList>
    </citation>
    <scope>NUCLEOTIDE SEQUENCE [LARGE SCALE GENOMIC DNA]</scope>
    <source>
        <strain evidence="3">OR362-8,ATCC BAA-1266,JCM 13504</strain>
    </source>
</reference>
<dbReference type="STRING" id="1227077.SAMN04515668_2797"/>